<name>A0A3E3IJ84_9FIRM</name>
<evidence type="ECO:0000256" key="1">
    <source>
        <dbReference type="ARBA" id="ARBA00022679"/>
    </source>
</evidence>
<dbReference type="PIRSF" id="PIRSF000446">
    <property type="entry name" value="Mct"/>
    <property type="match status" value="1"/>
</dbReference>
<comment type="caution">
    <text evidence="7">The sequence shown here is derived from an EMBL/GenBank/DDBJ whole genome shotgun (WGS) entry which is preliminary data.</text>
</comment>
<dbReference type="GO" id="GO:0006633">
    <property type="term" value="P:fatty acid biosynthetic process"/>
    <property type="evidence" value="ECO:0007669"/>
    <property type="project" value="TreeGrafter"/>
</dbReference>
<comment type="similarity">
    <text evidence="4">Belongs to the fabD family.</text>
</comment>
<organism evidence="7 8">
    <name type="scientific">Eisenbergiella massiliensis</name>
    <dbReference type="NCBI Taxonomy" id="1720294"/>
    <lineage>
        <taxon>Bacteria</taxon>
        <taxon>Bacillati</taxon>
        <taxon>Bacillota</taxon>
        <taxon>Clostridia</taxon>
        <taxon>Lachnospirales</taxon>
        <taxon>Lachnospiraceae</taxon>
        <taxon>Eisenbergiella</taxon>
    </lineage>
</organism>
<dbReference type="InterPro" id="IPR001227">
    <property type="entry name" value="Ac_transferase_dom_sf"/>
</dbReference>
<dbReference type="GO" id="GO:0004314">
    <property type="term" value="F:[acyl-carrier-protein] S-malonyltransferase activity"/>
    <property type="evidence" value="ECO:0007669"/>
    <property type="project" value="UniProtKB-EC"/>
</dbReference>
<evidence type="ECO:0000256" key="2">
    <source>
        <dbReference type="ARBA" id="ARBA00023315"/>
    </source>
</evidence>
<dbReference type="AlphaFoldDB" id="A0A3E3IJ84"/>
<dbReference type="Pfam" id="PF00698">
    <property type="entry name" value="Acyl_transf_1"/>
    <property type="match status" value="1"/>
</dbReference>
<evidence type="ECO:0000256" key="5">
    <source>
        <dbReference type="PIRSR" id="PIRSR000446-1"/>
    </source>
</evidence>
<dbReference type="InterPro" id="IPR016036">
    <property type="entry name" value="Malonyl_transacylase_ACP-bd"/>
</dbReference>
<feature type="domain" description="Malonyl-CoA:ACP transacylase (MAT)" evidence="6">
    <location>
        <begin position="7"/>
        <end position="292"/>
    </location>
</feature>
<evidence type="ECO:0000259" key="6">
    <source>
        <dbReference type="SMART" id="SM00827"/>
    </source>
</evidence>
<dbReference type="Proteomes" id="UP000261166">
    <property type="component" value="Unassembled WGS sequence"/>
</dbReference>
<protein>
    <recommendedName>
        <fullName evidence="4">Malonyl CoA-acyl carrier protein transacylase</fullName>
        <ecNumber evidence="4">2.3.1.39</ecNumber>
    </recommendedName>
</protein>
<dbReference type="EC" id="2.3.1.39" evidence="4"/>
<dbReference type="InterPro" id="IPR016035">
    <property type="entry name" value="Acyl_Trfase/lysoPLipase"/>
</dbReference>
<dbReference type="GO" id="GO:0005829">
    <property type="term" value="C:cytosol"/>
    <property type="evidence" value="ECO:0007669"/>
    <property type="project" value="TreeGrafter"/>
</dbReference>
<accession>A0A3E3IJ84</accession>
<evidence type="ECO:0000256" key="4">
    <source>
        <dbReference type="PIRNR" id="PIRNR000446"/>
    </source>
</evidence>
<dbReference type="SUPFAM" id="SSF55048">
    <property type="entry name" value="Probable ACP-binding domain of malonyl-CoA ACP transacylase"/>
    <property type="match status" value="1"/>
</dbReference>
<dbReference type="OrthoDB" id="9805460at2"/>
<dbReference type="NCBIfam" id="TIGR00128">
    <property type="entry name" value="fabD"/>
    <property type="match status" value="1"/>
</dbReference>
<dbReference type="InterPro" id="IPR004410">
    <property type="entry name" value="Malonyl_CoA-ACP_transAc_FabD"/>
</dbReference>
<dbReference type="PANTHER" id="PTHR42681:SF1">
    <property type="entry name" value="MALONYL-COA-ACYL CARRIER PROTEIN TRANSACYLASE, MITOCHONDRIAL"/>
    <property type="match status" value="1"/>
</dbReference>
<feature type="active site" evidence="5">
    <location>
        <position position="196"/>
    </location>
</feature>
<dbReference type="SUPFAM" id="SSF52151">
    <property type="entry name" value="FabD/lysophospholipase-like"/>
    <property type="match status" value="1"/>
</dbReference>
<keyword evidence="2 4" id="KW-0012">Acyltransferase</keyword>
<proteinExistence type="inferred from homology"/>
<dbReference type="InterPro" id="IPR014043">
    <property type="entry name" value="Acyl_transferase_dom"/>
</dbReference>
<evidence type="ECO:0000313" key="7">
    <source>
        <dbReference type="EMBL" id="RGE67106.1"/>
    </source>
</evidence>
<gene>
    <name evidence="7" type="primary">fabD</name>
    <name evidence="7" type="ORF">DWY69_23095</name>
</gene>
<evidence type="ECO:0000256" key="3">
    <source>
        <dbReference type="ARBA" id="ARBA00048462"/>
    </source>
</evidence>
<dbReference type="InterPro" id="IPR024925">
    <property type="entry name" value="Malonyl_CoA-ACP_transAc"/>
</dbReference>
<dbReference type="InterPro" id="IPR050858">
    <property type="entry name" value="Mal-CoA-ACP_Trans/PKS_FabD"/>
</dbReference>
<dbReference type="RefSeq" id="WP_021639287.1">
    <property type="nucleotide sequence ID" value="NZ_CALBAU010000147.1"/>
</dbReference>
<dbReference type="FunFam" id="3.30.70.250:FF:000001">
    <property type="entry name" value="Malonyl CoA-acyl carrier protein transacylase"/>
    <property type="match status" value="1"/>
</dbReference>
<sequence>MGKTAFIFPGQGSQYIGMGKDFYEQFPVARDVFQAASEASGLDVAALCFEENEQINITEYTQIAMLTVETAILKVLEEMGRRPDVAAGLSLGEYAALAAADVMDLKDLFYCVRQRGIFMQEAVPVGGAMTAVLGLGSETIVQACGEIDGMVSVANYNCPGQTVITGEEAAVNAAAEKLKAMGAKRCVPLKVSGPFHSPMLSGAGEKLGEVLEKITLKKIAVPYLSNVTADYVTDTAQIKELLVKQVSNSVRWQQCVERMIADGVDTFVEIGPGKSLSGFMRKINRDVTVINIEKKEDLEKL</sequence>
<feature type="active site" evidence="5">
    <location>
        <position position="90"/>
    </location>
</feature>
<reference evidence="7 8" key="1">
    <citation type="submission" date="2018-08" db="EMBL/GenBank/DDBJ databases">
        <title>A genome reference for cultivated species of the human gut microbiota.</title>
        <authorList>
            <person name="Zou Y."/>
            <person name="Xue W."/>
            <person name="Luo G."/>
        </authorList>
    </citation>
    <scope>NUCLEOTIDE SEQUENCE [LARGE SCALE GENOMIC DNA]</scope>
    <source>
        <strain evidence="7 8">AF26-4BH</strain>
    </source>
</reference>
<keyword evidence="1 4" id="KW-0808">Transferase</keyword>
<evidence type="ECO:0000313" key="8">
    <source>
        <dbReference type="Proteomes" id="UP000261166"/>
    </source>
</evidence>
<dbReference type="SMART" id="SM00827">
    <property type="entry name" value="PKS_AT"/>
    <property type="match status" value="1"/>
</dbReference>
<dbReference type="PANTHER" id="PTHR42681">
    <property type="entry name" value="MALONYL-COA-ACYL CARRIER PROTEIN TRANSACYLASE, MITOCHONDRIAL"/>
    <property type="match status" value="1"/>
</dbReference>
<dbReference type="EMBL" id="QVLU01000026">
    <property type="protein sequence ID" value="RGE67106.1"/>
    <property type="molecule type" value="Genomic_DNA"/>
</dbReference>
<dbReference type="Gene3D" id="3.30.70.250">
    <property type="entry name" value="Malonyl-CoA ACP transacylase, ACP-binding"/>
    <property type="match status" value="1"/>
</dbReference>
<dbReference type="Gene3D" id="3.40.366.10">
    <property type="entry name" value="Malonyl-Coenzyme A Acyl Carrier Protein, domain 2"/>
    <property type="match status" value="1"/>
</dbReference>
<comment type="catalytic activity">
    <reaction evidence="3 4">
        <text>holo-[ACP] + malonyl-CoA = malonyl-[ACP] + CoA</text>
        <dbReference type="Rhea" id="RHEA:41792"/>
        <dbReference type="Rhea" id="RHEA-COMP:9623"/>
        <dbReference type="Rhea" id="RHEA-COMP:9685"/>
        <dbReference type="ChEBI" id="CHEBI:57287"/>
        <dbReference type="ChEBI" id="CHEBI:57384"/>
        <dbReference type="ChEBI" id="CHEBI:64479"/>
        <dbReference type="ChEBI" id="CHEBI:78449"/>
        <dbReference type="EC" id="2.3.1.39"/>
    </reaction>
</comment>